<dbReference type="AlphaFoldDB" id="A0A0C9U8Q4"/>
<sequence length="196" mass="21739">MRLDWVFLCTVLDSGRVSLLQQDTEASAVVDAGRRQLWSDAADPSAIDLYDSEVASSSSSLTGSYVRNTLSSESITSRPSGCDQPWPYCFYNATEPIAPQSGQLVWAKGGNNRWRRVLLLDDGTIEDHDSYCFKGNDIPIYTATWTNDGHVIRGTFSPLLGDLKPDTDTIRRLLRDEKVPIQGEQDLVYLESVDSG</sequence>
<dbReference type="HOGENOM" id="CLU_120107_0_0_1"/>
<protein>
    <submittedName>
        <fullName evidence="1">Uncharacterized protein</fullName>
    </submittedName>
</protein>
<name>A0A0C9U8Q4_PAXIN</name>
<dbReference type="EMBL" id="KN819335">
    <property type="protein sequence ID" value="KIJ15777.1"/>
    <property type="molecule type" value="Genomic_DNA"/>
</dbReference>
<organism evidence="1 2">
    <name type="scientific">Paxillus involutus ATCC 200175</name>
    <dbReference type="NCBI Taxonomy" id="664439"/>
    <lineage>
        <taxon>Eukaryota</taxon>
        <taxon>Fungi</taxon>
        <taxon>Dikarya</taxon>
        <taxon>Basidiomycota</taxon>
        <taxon>Agaricomycotina</taxon>
        <taxon>Agaricomycetes</taxon>
        <taxon>Agaricomycetidae</taxon>
        <taxon>Boletales</taxon>
        <taxon>Paxilineae</taxon>
        <taxon>Paxillaceae</taxon>
        <taxon>Paxillus</taxon>
    </lineage>
</organism>
<reference evidence="2" key="2">
    <citation type="submission" date="2015-01" db="EMBL/GenBank/DDBJ databases">
        <title>Evolutionary Origins and Diversification of the Mycorrhizal Mutualists.</title>
        <authorList>
            <consortium name="DOE Joint Genome Institute"/>
            <consortium name="Mycorrhizal Genomics Consortium"/>
            <person name="Kohler A."/>
            <person name="Kuo A."/>
            <person name="Nagy L.G."/>
            <person name="Floudas D."/>
            <person name="Copeland A."/>
            <person name="Barry K.W."/>
            <person name="Cichocki N."/>
            <person name="Veneault-Fourrey C."/>
            <person name="LaButti K."/>
            <person name="Lindquist E.A."/>
            <person name="Lipzen A."/>
            <person name="Lundell T."/>
            <person name="Morin E."/>
            <person name="Murat C."/>
            <person name="Riley R."/>
            <person name="Ohm R."/>
            <person name="Sun H."/>
            <person name="Tunlid A."/>
            <person name="Henrissat B."/>
            <person name="Grigoriev I.V."/>
            <person name="Hibbett D.S."/>
            <person name="Martin F."/>
        </authorList>
    </citation>
    <scope>NUCLEOTIDE SEQUENCE [LARGE SCALE GENOMIC DNA]</scope>
    <source>
        <strain evidence="2">ATCC 200175</strain>
    </source>
</reference>
<accession>A0A0C9U8Q4</accession>
<gene>
    <name evidence="1" type="ORF">PAXINDRAFT_155358</name>
</gene>
<evidence type="ECO:0000313" key="2">
    <source>
        <dbReference type="Proteomes" id="UP000053647"/>
    </source>
</evidence>
<dbReference type="OrthoDB" id="3205170at2759"/>
<dbReference type="Proteomes" id="UP000053647">
    <property type="component" value="Unassembled WGS sequence"/>
</dbReference>
<proteinExistence type="predicted"/>
<keyword evidence="2" id="KW-1185">Reference proteome</keyword>
<reference evidence="1 2" key="1">
    <citation type="submission" date="2014-06" db="EMBL/GenBank/DDBJ databases">
        <authorList>
            <consortium name="DOE Joint Genome Institute"/>
            <person name="Kuo A."/>
            <person name="Kohler A."/>
            <person name="Nagy L.G."/>
            <person name="Floudas D."/>
            <person name="Copeland A."/>
            <person name="Barry K.W."/>
            <person name="Cichocki N."/>
            <person name="Veneault-Fourrey C."/>
            <person name="LaButti K."/>
            <person name="Lindquist E.A."/>
            <person name="Lipzen A."/>
            <person name="Lundell T."/>
            <person name="Morin E."/>
            <person name="Murat C."/>
            <person name="Sun H."/>
            <person name="Tunlid A."/>
            <person name="Henrissat B."/>
            <person name="Grigoriev I.V."/>
            <person name="Hibbett D.S."/>
            <person name="Martin F."/>
            <person name="Nordberg H.P."/>
            <person name="Cantor M.N."/>
            <person name="Hua S.X."/>
        </authorList>
    </citation>
    <scope>NUCLEOTIDE SEQUENCE [LARGE SCALE GENOMIC DNA]</scope>
    <source>
        <strain evidence="1 2">ATCC 200175</strain>
    </source>
</reference>
<evidence type="ECO:0000313" key="1">
    <source>
        <dbReference type="EMBL" id="KIJ15777.1"/>
    </source>
</evidence>